<keyword evidence="8" id="KW-1185">Reference proteome</keyword>
<evidence type="ECO:0000256" key="2">
    <source>
        <dbReference type="ARBA" id="ARBA00022771"/>
    </source>
</evidence>
<feature type="region of interest" description="Disordered" evidence="5">
    <location>
        <begin position="213"/>
        <end position="264"/>
    </location>
</feature>
<reference evidence="7" key="1">
    <citation type="journal article" date="2020" name="New Phytol.">
        <title>Comparative genomics reveals dynamic genome evolution in host specialist ectomycorrhizal fungi.</title>
        <authorList>
            <person name="Lofgren L.A."/>
            <person name="Nguyen N.H."/>
            <person name="Vilgalys R."/>
            <person name="Ruytinx J."/>
            <person name="Liao H.L."/>
            <person name="Branco S."/>
            <person name="Kuo A."/>
            <person name="LaButti K."/>
            <person name="Lipzen A."/>
            <person name="Andreopoulos W."/>
            <person name="Pangilinan J."/>
            <person name="Riley R."/>
            <person name="Hundley H."/>
            <person name="Na H."/>
            <person name="Barry K."/>
            <person name="Grigoriev I.V."/>
            <person name="Stajich J.E."/>
            <person name="Kennedy P.G."/>
        </authorList>
    </citation>
    <scope>NUCLEOTIDE SEQUENCE</scope>
    <source>
        <strain evidence="7">MN1</strain>
    </source>
</reference>
<dbReference type="PROSITE" id="PS01359">
    <property type="entry name" value="ZF_PHD_1"/>
    <property type="match status" value="1"/>
</dbReference>
<dbReference type="Proteomes" id="UP000807769">
    <property type="component" value="Unassembled WGS sequence"/>
</dbReference>
<dbReference type="SUPFAM" id="SSF57903">
    <property type="entry name" value="FYVE/PHD zinc finger"/>
    <property type="match status" value="1"/>
</dbReference>
<sequence>MSCNRCSQSSSTPANFLLRCRNCHKYWHHRCHPPPLESDELIQLVCSQNAGDRDNGLDGWICKRCSKKKNQAAETSSKTAAQSLRPRPDDNQQPPPSVQVQESLGLVLPKDKGKIDPNVATRGSGPAGLSIETTTHILHTAERTRHNDHGSQHQQHQDNHTDSQMRNIDNHKLPTTTVKRLQVKRVLQEQHLDGPRADRDYPHKTKLYLDQPAMPPKYARAPDGKKVVSSGYPPGVEQPKEENRLNPSLIEKPVARKEDTPPSRSVTLFSERVCSPFTSLPVKEEEHIHYDSVVKSPGGNGQEVGTHTDTPSGTPVEHGDVHMKDDSDDLYGPPVPQDNGSTPVLSSSRPFNEQQGVFQSHHQLEGQSSLKQTPKAETQPLLGPDWLKARYSVADDPWRCLCDPRRRMHGVSNRCKKPTAKFLGDPVQSVATTDRELLGFFFCRDWIQQTQASI</sequence>
<feature type="region of interest" description="Disordered" evidence="5">
    <location>
        <begin position="145"/>
        <end position="168"/>
    </location>
</feature>
<evidence type="ECO:0000256" key="5">
    <source>
        <dbReference type="SAM" id="MobiDB-lite"/>
    </source>
</evidence>
<feature type="region of interest" description="Disordered" evidence="5">
    <location>
        <begin position="71"/>
        <end position="129"/>
    </location>
</feature>
<dbReference type="GO" id="GO:0008270">
    <property type="term" value="F:zinc ion binding"/>
    <property type="evidence" value="ECO:0007669"/>
    <property type="project" value="UniProtKB-KW"/>
</dbReference>
<comment type="caution">
    <text evidence="7">The sequence shown here is derived from an EMBL/GenBank/DDBJ whole genome shotgun (WGS) entry which is preliminary data.</text>
</comment>
<evidence type="ECO:0000313" key="8">
    <source>
        <dbReference type="Proteomes" id="UP000807769"/>
    </source>
</evidence>
<gene>
    <name evidence="7" type="ORF">BJ212DRAFT_1331594</name>
</gene>
<proteinExistence type="predicted"/>
<keyword evidence="3" id="KW-0862">Zinc</keyword>
<keyword evidence="2 4" id="KW-0863">Zinc-finger</keyword>
<dbReference type="InterPro" id="IPR013083">
    <property type="entry name" value="Znf_RING/FYVE/PHD"/>
</dbReference>
<keyword evidence="1" id="KW-0479">Metal-binding</keyword>
<dbReference type="Gene3D" id="3.30.40.10">
    <property type="entry name" value="Zinc/RING finger domain, C3HC4 (zinc finger)"/>
    <property type="match status" value="1"/>
</dbReference>
<dbReference type="RefSeq" id="XP_041197351.1">
    <property type="nucleotide sequence ID" value="XM_041334772.1"/>
</dbReference>
<feature type="compositionally biased region" description="Polar residues" evidence="5">
    <location>
        <begin position="303"/>
        <end position="313"/>
    </location>
</feature>
<dbReference type="InterPro" id="IPR011011">
    <property type="entry name" value="Znf_FYVE_PHD"/>
</dbReference>
<evidence type="ECO:0000313" key="7">
    <source>
        <dbReference type="EMBL" id="KAG1822945.1"/>
    </source>
</evidence>
<dbReference type="AlphaFoldDB" id="A0A9P7JHX4"/>
<organism evidence="7 8">
    <name type="scientific">Suillus subaureus</name>
    <dbReference type="NCBI Taxonomy" id="48587"/>
    <lineage>
        <taxon>Eukaryota</taxon>
        <taxon>Fungi</taxon>
        <taxon>Dikarya</taxon>
        <taxon>Basidiomycota</taxon>
        <taxon>Agaricomycotina</taxon>
        <taxon>Agaricomycetes</taxon>
        <taxon>Agaricomycetidae</taxon>
        <taxon>Boletales</taxon>
        <taxon>Suillineae</taxon>
        <taxon>Suillaceae</taxon>
        <taxon>Suillus</taxon>
    </lineage>
</organism>
<accession>A0A9P7JHX4</accession>
<evidence type="ECO:0000256" key="4">
    <source>
        <dbReference type="PROSITE-ProRule" id="PRU00146"/>
    </source>
</evidence>
<evidence type="ECO:0000259" key="6">
    <source>
        <dbReference type="PROSITE" id="PS50016"/>
    </source>
</evidence>
<protein>
    <recommendedName>
        <fullName evidence="6">PHD-type domain-containing protein</fullName>
    </recommendedName>
</protein>
<dbReference type="GeneID" id="64628789"/>
<dbReference type="SMART" id="SM00249">
    <property type="entry name" value="PHD"/>
    <property type="match status" value="1"/>
</dbReference>
<feature type="region of interest" description="Disordered" evidence="5">
    <location>
        <begin position="292"/>
        <end position="379"/>
    </location>
</feature>
<evidence type="ECO:0000256" key="3">
    <source>
        <dbReference type="ARBA" id="ARBA00022833"/>
    </source>
</evidence>
<dbReference type="InterPro" id="IPR001965">
    <property type="entry name" value="Znf_PHD"/>
</dbReference>
<dbReference type="OrthoDB" id="10033786at2759"/>
<dbReference type="PROSITE" id="PS50016">
    <property type="entry name" value="ZF_PHD_2"/>
    <property type="match status" value="1"/>
</dbReference>
<feature type="compositionally biased region" description="Polar residues" evidence="5">
    <location>
        <begin position="338"/>
        <end position="376"/>
    </location>
</feature>
<dbReference type="EMBL" id="JABBWG010000005">
    <property type="protein sequence ID" value="KAG1822945.1"/>
    <property type="molecule type" value="Genomic_DNA"/>
</dbReference>
<dbReference type="InterPro" id="IPR019787">
    <property type="entry name" value="Znf_PHD-finger"/>
</dbReference>
<feature type="compositionally biased region" description="Polar residues" evidence="5">
    <location>
        <begin position="72"/>
        <end position="82"/>
    </location>
</feature>
<feature type="domain" description="PHD-type" evidence="6">
    <location>
        <begin position="1"/>
        <end position="68"/>
    </location>
</feature>
<name>A0A9P7JHX4_9AGAM</name>
<evidence type="ECO:0000256" key="1">
    <source>
        <dbReference type="ARBA" id="ARBA00022723"/>
    </source>
</evidence>
<dbReference type="InterPro" id="IPR019786">
    <property type="entry name" value="Zinc_finger_PHD-type_CS"/>
</dbReference>